<dbReference type="EMBL" id="HACM01000136">
    <property type="protein sequence ID" value="CRZ00578.1"/>
    <property type="molecule type" value="Transcribed_RNA"/>
</dbReference>
<dbReference type="AlphaFoldDB" id="A0A0H5QEV3"/>
<name>A0A0H5QEV3_9EUKA</name>
<accession>A0A0H5QEV3</accession>
<reference evidence="1" key="1">
    <citation type="submission" date="2015-04" db="EMBL/GenBank/DDBJ databases">
        <title>The genome sequence of the plant pathogenic Rhizarian Plasmodiophora brassicae reveals insights in its biotrophic life cycle and the origin of chitin synthesis.</title>
        <authorList>
            <person name="Schwelm A."/>
            <person name="Fogelqvist J."/>
            <person name="Knaust A."/>
            <person name="Julke S."/>
            <person name="Lilja T."/>
            <person name="Dhandapani V."/>
            <person name="Bonilla-Rosso G."/>
            <person name="Karlsson M."/>
            <person name="Shevchenko A."/>
            <person name="Choi S.R."/>
            <person name="Kim H.G."/>
            <person name="Park J.Y."/>
            <person name="Lim Y.P."/>
            <person name="Ludwig-Muller J."/>
            <person name="Dixelius C."/>
        </authorList>
    </citation>
    <scope>NUCLEOTIDE SEQUENCE</scope>
    <source>
        <tissue evidence="1">Potato root galls</tissue>
    </source>
</reference>
<organism evidence="1">
    <name type="scientific">Spongospora subterranea</name>
    <dbReference type="NCBI Taxonomy" id="70186"/>
    <lineage>
        <taxon>Eukaryota</taxon>
        <taxon>Sar</taxon>
        <taxon>Rhizaria</taxon>
        <taxon>Endomyxa</taxon>
        <taxon>Phytomyxea</taxon>
        <taxon>Plasmodiophorida</taxon>
        <taxon>Plasmodiophoridae</taxon>
        <taxon>Spongospora</taxon>
    </lineage>
</organism>
<proteinExistence type="predicted"/>
<evidence type="ECO:0000313" key="1">
    <source>
        <dbReference type="EMBL" id="CRZ00578.1"/>
    </source>
</evidence>
<sequence length="154" mass="17096">NKTNQQLTVTLLETGTSTTPTKLLRLAPPRIRHKESPIVTDKDILHLLLRLLVHVLLVERHKRLGDTLTDGVDLGSVTTTLDADPHVDASETVLAEEEDRLEDLETEDLWVEQLDRGAVELDHTASRLAVGYSHCCLLTPEALNGLFSRLGRHG</sequence>
<protein>
    <submittedName>
        <fullName evidence="1">Uncharacterized protein</fullName>
    </submittedName>
</protein>
<feature type="non-terminal residue" evidence="1">
    <location>
        <position position="1"/>
    </location>
</feature>